<proteinExistence type="predicted"/>
<accession>W6MBV0</accession>
<organism evidence="2 3">
    <name type="scientific">Candidatus Competibacter denitrificans Run_A_D11</name>
    <dbReference type="NCBI Taxonomy" id="1400863"/>
    <lineage>
        <taxon>Bacteria</taxon>
        <taxon>Pseudomonadati</taxon>
        <taxon>Pseudomonadota</taxon>
        <taxon>Gammaproteobacteria</taxon>
        <taxon>Candidatus Competibacteraceae</taxon>
        <taxon>Candidatus Competibacter</taxon>
    </lineage>
</organism>
<protein>
    <recommendedName>
        <fullName evidence="1">DUF5615 domain-containing protein</fullName>
    </recommendedName>
</protein>
<reference evidence="2" key="2">
    <citation type="submission" date="2014-03" db="EMBL/GenBank/DDBJ databases">
        <title>Candidatus Competibacter-lineage genomes retrieved from metagenomes reveal functional metabolic diversity.</title>
        <authorList>
            <person name="McIlroy S.J."/>
            <person name="Albertsen M."/>
            <person name="Andresen E.K."/>
            <person name="Saunders A.M."/>
            <person name="Kristiansen R."/>
            <person name="Stokholm-Bjerregaard M."/>
            <person name="Nielsen K.L."/>
            <person name="Nielsen P.H."/>
        </authorList>
    </citation>
    <scope>NUCLEOTIDE SEQUENCE</scope>
    <source>
        <strain evidence="2">Run_A_D11</strain>
    </source>
</reference>
<dbReference type="EMBL" id="CBTJ020000111">
    <property type="protein sequence ID" value="CDI04524.1"/>
    <property type="molecule type" value="Genomic_DNA"/>
</dbReference>
<dbReference type="AlphaFoldDB" id="W6MBV0"/>
<keyword evidence="3" id="KW-1185">Reference proteome</keyword>
<evidence type="ECO:0000313" key="2">
    <source>
        <dbReference type="EMBL" id="CDI04524.1"/>
    </source>
</evidence>
<dbReference type="Proteomes" id="UP000035760">
    <property type="component" value="Unassembled WGS sequence"/>
</dbReference>
<sequence>MPLMKRLRQMRILLDENFPLDFVKLCVADKMTVLYVHSLGWSGVKNGDLLRRAANVCEVFVTLDRNLEFQQNIKVLPFGVVVLCARSNRIADLAPHIDSLLKAASRVRLGKVEHVGRISAA</sequence>
<evidence type="ECO:0000313" key="3">
    <source>
        <dbReference type="Proteomes" id="UP000035760"/>
    </source>
</evidence>
<comment type="caution">
    <text evidence="2">The sequence shown here is derived from an EMBL/GenBank/DDBJ whole genome shotgun (WGS) entry which is preliminary data.</text>
</comment>
<reference evidence="2" key="1">
    <citation type="submission" date="2013-07" db="EMBL/GenBank/DDBJ databases">
        <authorList>
            <person name="McIlroy S."/>
        </authorList>
    </citation>
    <scope>NUCLEOTIDE SEQUENCE [LARGE SCALE GENOMIC DNA]</scope>
    <source>
        <strain evidence="2">Run_A_D11</strain>
    </source>
</reference>
<name>W6MBV0_9GAMM</name>
<dbReference type="InterPro" id="IPR041049">
    <property type="entry name" value="DUF5615"/>
</dbReference>
<evidence type="ECO:0000259" key="1">
    <source>
        <dbReference type="Pfam" id="PF18480"/>
    </source>
</evidence>
<dbReference type="STRING" id="1400863.BN873_980125"/>
<gene>
    <name evidence="2" type="ORF">BN873_980125</name>
</gene>
<dbReference type="Pfam" id="PF18480">
    <property type="entry name" value="DUF5615"/>
    <property type="match status" value="1"/>
</dbReference>
<feature type="domain" description="DUF5615" evidence="1">
    <location>
        <begin position="10"/>
        <end position="104"/>
    </location>
</feature>